<dbReference type="FunCoup" id="A0A6P7EXM8">
    <property type="interactions" value="367"/>
</dbReference>
<dbReference type="RefSeq" id="XP_028127914.1">
    <property type="nucleotide sequence ID" value="XM_028272113.1"/>
</dbReference>
<dbReference type="OrthoDB" id="10053966at2759"/>
<dbReference type="Gene3D" id="1.20.5.1200">
    <property type="entry name" value="Alpha-tocopherol transfer"/>
    <property type="match status" value="1"/>
</dbReference>
<accession>A0A6P7EXM8</accession>
<evidence type="ECO:0000313" key="2">
    <source>
        <dbReference type="EnsemblMetazoa" id="XP_050502231.1"/>
    </source>
</evidence>
<dbReference type="Pfam" id="PF00650">
    <property type="entry name" value="CRAL_TRIO"/>
    <property type="match status" value="1"/>
</dbReference>
<sequence length="360" mass="42055">MEALYRLLTLKIPLKVNFRVKQKDLVNMKKKHLICGIKAQPPIVDDAFPHEIKLEESCWVIEEEEDLLFTSEKMASPFSLNQGPLDEETQALAKEELRETPEMMKTGIEKLREYLNNDESLNFKDTDEYLTIFLRPCKWDPKGAYDLMKRIAEFKEKHKGLLENLLPDEEKPAFTEHNVVNILTNLDHKGRRVLLVFAGETWDPSKVTSDQIFRMFYLIHEMAVLEPKTQVRGVVVIMDYDGMGMKQVRGLGPAFSLLLLTFIQDAMPLRLKEVHMVKEPFVFNMVWQLFKPFLKPKLKGRIFFHGKKMSSLHKYMAPSHLPKNYDGELPAIDYSGKDWYPVIEDHMDHMKLMSTFGYKK</sequence>
<dbReference type="Gene3D" id="3.40.525.10">
    <property type="entry name" value="CRAL-TRIO lipid binding domain"/>
    <property type="match status" value="1"/>
</dbReference>
<gene>
    <name evidence="4" type="primary">LOC114324306</name>
</gene>
<dbReference type="Pfam" id="PF04969">
    <property type="entry name" value="CS"/>
    <property type="match status" value="1"/>
</dbReference>
<dbReference type="InterPro" id="IPR036865">
    <property type="entry name" value="CRAL-TRIO_dom_sf"/>
</dbReference>
<dbReference type="SMART" id="SM00516">
    <property type="entry name" value="SEC14"/>
    <property type="match status" value="1"/>
</dbReference>
<feature type="domain" description="CRAL-TRIO" evidence="1">
    <location>
        <begin position="170"/>
        <end position="333"/>
    </location>
</feature>
<proteinExistence type="predicted"/>
<keyword evidence="3" id="KW-1185">Reference proteome</keyword>
<dbReference type="GO" id="GO:1902936">
    <property type="term" value="F:phosphatidylinositol bisphosphate binding"/>
    <property type="evidence" value="ECO:0007669"/>
    <property type="project" value="TreeGrafter"/>
</dbReference>
<evidence type="ECO:0000313" key="4">
    <source>
        <dbReference type="RefSeq" id="XP_028127914.1"/>
    </source>
</evidence>
<dbReference type="PANTHER" id="PTHR10174:SF212">
    <property type="entry name" value="MIP26555P1"/>
    <property type="match status" value="1"/>
</dbReference>
<dbReference type="Gene3D" id="1.10.8.20">
    <property type="entry name" value="N-terminal domain of phosphatidylinositol transfer protein sec14p"/>
    <property type="match status" value="1"/>
</dbReference>
<dbReference type="GeneID" id="114324306"/>
<evidence type="ECO:0000313" key="3">
    <source>
        <dbReference type="Proteomes" id="UP001652700"/>
    </source>
</evidence>
<dbReference type="InterPro" id="IPR036273">
    <property type="entry name" value="CRAL/TRIO_N_dom_sf"/>
</dbReference>
<dbReference type="PRINTS" id="PR00180">
    <property type="entry name" value="CRETINALDHBP"/>
</dbReference>
<name>A0A6P7EXM8_DIAVI</name>
<dbReference type="InterPro" id="IPR008978">
    <property type="entry name" value="HSP20-like_chaperone"/>
</dbReference>
<organism evidence="4">
    <name type="scientific">Diabrotica virgifera virgifera</name>
    <name type="common">western corn rootworm</name>
    <dbReference type="NCBI Taxonomy" id="50390"/>
    <lineage>
        <taxon>Eukaryota</taxon>
        <taxon>Metazoa</taxon>
        <taxon>Ecdysozoa</taxon>
        <taxon>Arthropoda</taxon>
        <taxon>Hexapoda</taxon>
        <taxon>Insecta</taxon>
        <taxon>Pterygota</taxon>
        <taxon>Neoptera</taxon>
        <taxon>Endopterygota</taxon>
        <taxon>Coleoptera</taxon>
        <taxon>Polyphaga</taxon>
        <taxon>Cucujiformia</taxon>
        <taxon>Chrysomeloidea</taxon>
        <taxon>Chrysomelidae</taxon>
        <taxon>Galerucinae</taxon>
        <taxon>Diabroticina</taxon>
        <taxon>Diabroticites</taxon>
        <taxon>Diabrotica</taxon>
    </lineage>
</organism>
<dbReference type="PROSITE" id="PS50191">
    <property type="entry name" value="CRAL_TRIO"/>
    <property type="match status" value="1"/>
</dbReference>
<dbReference type="SMART" id="SM01100">
    <property type="entry name" value="CRAL_TRIO_N"/>
    <property type="match status" value="1"/>
</dbReference>
<dbReference type="InterPro" id="IPR011074">
    <property type="entry name" value="CRAL/TRIO_N_dom"/>
</dbReference>
<dbReference type="EnsemblMetazoa" id="XM_050646274.1">
    <property type="protein sequence ID" value="XP_050502231.1"/>
    <property type="gene ID" value="LOC114324306"/>
</dbReference>
<dbReference type="InterPro" id="IPR001251">
    <property type="entry name" value="CRAL-TRIO_dom"/>
</dbReference>
<dbReference type="SUPFAM" id="SSF46938">
    <property type="entry name" value="CRAL/TRIO N-terminal domain"/>
    <property type="match status" value="1"/>
</dbReference>
<reference evidence="2" key="2">
    <citation type="submission" date="2025-05" db="UniProtKB">
        <authorList>
            <consortium name="EnsemblMetazoa"/>
        </authorList>
    </citation>
    <scope>IDENTIFICATION</scope>
</reference>
<dbReference type="InterPro" id="IPR007052">
    <property type="entry name" value="CS_dom"/>
</dbReference>
<dbReference type="RefSeq" id="XP_050502231.1">
    <property type="nucleotide sequence ID" value="XM_050646274.1"/>
</dbReference>
<dbReference type="SUPFAM" id="SSF52087">
    <property type="entry name" value="CRAL/TRIO domain"/>
    <property type="match status" value="1"/>
</dbReference>
<dbReference type="AlphaFoldDB" id="A0A6P7EXM8"/>
<dbReference type="Gene3D" id="2.60.40.790">
    <property type="match status" value="1"/>
</dbReference>
<dbReference type="SUPFAM" id="SSF49764">
    <property type="entry name" value="HSP20-like chaperones"/>
    <property type="match status" value="1"/>
</dbReference>
<dbReference type="InParanoid" id="A0A6P7EXM8"/>
<protein>
    <submittedName>
        <fullName evidence="4">Clavesin-2 isoform X1</fullName>
    </submittedName>
</protein>
<dbReference type="PANTHER" id="PTHR10174">
    <property type="entry name" value="ALPHA-TOCOPHEROL TRANSFER PROTEIN-RELATED"/>
    <property type="match status" value="1"/>
</dbReference>
<dbReference type="GO" id="GO:0016020">
    <property type="term" value="C:membrane"/>
    <property type="evidence" value="ECO:0007669"/>
    <property type="project" value="TreeGrafter"/>
</dbReference>
<dbReference type="Proteomes" id="UP001652700">
    <property type="component" value="Unplaced"/>
</dbReference>
<dbReference type="CDD" id="cd00170">
    <property type="entry name" value="SEC14"/>
    <property type="match status" value="1"/>
</dbReference>
<reference evidence="4" key="1">
    <citation type="submission" date="2025-04" db="UniProtKB">
        <authorList>
            <consortium name="RefSeq"/>
        </authorList>
    </citation>
    <scope>IDENTIFICATION</scope>
    <source>
        <tissue evidence="4">Whole insect</tissue>
    </source>
</reference>
<evidence type="ECO:0000259" key="1">
    <source>
        <dbReference type="PROSITE" id="PS50191"/>
    </source>
</evidence>